<evidence type="ECO:0000256" key="1">
    <source>
        <dbReference type="SAM" id="SignalP"/>
    </source>
</evidence>
<dbReference type="Proteomes" id="UP001634393">
    <property type="component" value="Unassembled WGS sequence"/>
</dbReference>
<name>A0ABD3SUH3_9LAMI</name>
<keyword evidence="1" id="KW-0732">Signal</keyword>
<proteinExistence type="predicted"/>
<comment type="caution">
    <text evidence="2">The sequence shown here is derived from an EMBL/GenBank/DDBJ whole genome shotgun (WGS) entry which is preliminary data.</text>
</comment>
<reference evidence="2 3" key="1">
    <citation type="submission" date="2024-12" db="EMBL/GenBank/DDBJ databases">
        <title>The unique morphological basis and parallel evolutionary history of personate flowers in Penstemon.</title>
        <authorList>
            <person name="Depatie T.H."/>
            <person name="Wessinger C.A."/>
        </authorList>
    </citation>
    <scope>NUCLEOTIDE SEQUENCE [LARGE SCALE GENOMIC DNA]</scope>
    <source>
        <strain evidence="2">WTNN_2</strain>
        <tissue evidence="2">Leaf</tissue>
    </source>
</reference>
<keyword evidence="3" id="KW-1185">Reference proteome</keyword>
<feature type="chain" id="PRO_5044871875" evidence="1">
    <location>
        <begin position="16"/>
        <end position="171"/>
    </location>
</feature>
<accession>A0ABD3SUH3</accession>
<gene>
    <name evidence="2" type="ORF">ACJIZ3_017062</name>
</gene>
<protein>
    <submittedName>
        <fullName evidence="2">Uncharacterized protein</fullName>
    </submittedName>
</protein>
<evidence type="ECO:0000313" key="3">
    <source>
        <dbReference type="Proteomes" id="UP001634393"/>
    </source>
</evidence>
<sequence>MLPLFFFFPFLKVFSQWYSSLKHLLSFETQIPAPSHHSRSVTSLQSESRFPQSSCSYVGRTSEARHVQSPSMNDFLRPSSLPVRSVESPNVLPKDVKLVQLPVANSMPPSGARSCARGLATLPALPLMAKGGQGPSLVYRSPWNIQFKRPSEEIIIISDDEEDQIDLTLRL</sequence>
<dbReference type="AlphaFoldDB" id="A0ABD3SUH3"/>
<feature type="signal peptide" evidence="1">
    <location>
        <begin position="1"/>
        <end position="15"/>
    </location>
</feature>
<organism evidence="2 3">
    <name type="scientific">Penstemon smallii</name>
    <dbReference type="NCBI Taxonomy" id="265156"/>
    <lineage>
        <taxon>Eukaryota</taxon>
        <taxon>Viridiplantae</taxon>
        <taxon>Streptophyta</taxon>
        <taxon>Embryophyta</taxon>
        <taxon>Tracheophyta</taxon>
        <taxon>Spermatophyta</taxon>
        <taxon>Magnoliopsida</taxon>
        <taxon>eudicotyledons</taxon>
        <taxon>Gunneridae</taxon>
        <taxon>Pentapetalae</taxon>
        <taxon>asterids</taxon>
        <taxon>lamiids</taxon>
        <taxon>Lamiales</taxon>
        <taxon>Plantaginaceae</taxon>
        <taxon>Cheloneae</taxon>
        <taxon>Penstemon</taxon>
    </lineage>
</organism>
<evidence type="ECO:0000313" key="2">
    <source>
        <dbReference type="EMBL" id="KAL3828260.1"/>
    </source>
</evidence>
<dbReference type="EMBL" id="JBJXBP010000005">
    <property type="protein sequence ID" value="KAL3828260.1"/>
    <property type="molecule type" value="Genomic_DNA"/>
</dbReference>